<proteinExistence type="predicted"/>
<feature type="transmembrane region" description="Helical" evidence="2">
    <location>
        <begin position="352"/>
        <end position="371"/>
    </location>
</feature>
<keyword evidence="5" id="KW-1185">Reference proteome</keyword>
<dbReference type="InterPro" id="IPR000719">
    <property type="entry name" value="Prot_kinase_dom"/>
</dbReference>
<dbReference type="EMBL" id="JBEQNB010000013">
    <property type="protein sequence ID" value="MES0836630.1"/>
    <property type="molecule type" value="Genomic_DNA"/>
</dbReference>
<keyword evidence="2" id="KW-1133">Transmembrane helix</keyword>
<sequence length="374" mass="39664">MNEHSAVEAAYLTPRRESARCRLVPAPDRTVDAPTHPLLDLVAVHDEVSGRDLLRLSVRPLDGERVQDRARAFAALDNEILAGVRLARASHGPPPAELSRLVGYRDDPAEPFALLEPYRGEPLDAVLGRRLLFEEERAAFREGLFRALFWLQACDVVHRDIRPGTVRWDGGGGGVQVCGFTSATVAGVARESVGVGPWASHEQRAAVGRCDPRDDVWSAGLVLFQALSGHDVSGGGILPLDGHPGLAVQLEGVFAGEAEERPGAGELLARVSGAVPPHRAGVGDHLRQGRTRFRENRERKRLAAGWVPPDGDGSAPEGPAPRAPAAPAAGGPPPRAAAREEEPVGGAGRSGYVGLALLLVLMVAVSVALFLRFG</sequence>
<evidence type="ECO:0000256" key="1">
    <source>
        <dbReference type="SAM" id="MobiDB-lite"/>
    </source>
</evidence>
<dbReference type="Proteomes" id="UP001432401">
    <property type="component" value="Unassembled WGS sequence"/>
</dbReference>
<evidence type="ECO:0000256" key="2">
    <source>
        <dbReference type="SAM" id="Phobius"/>
    </source>
</evidence>
<gene>
    <name evidence="4" type="ORF">ABUK86_22825</name>
</gene>
<reference evidence="4 5" key="1">
    <citation type="submission" date="2024-06" db="EMBL/GenBank/DDBJ databases">
        <authorList>
            <person name="Bataeva Y.V."/>
            <person name="Grigorian L.N."/>
            <person name="Solomentsev V.I."/>
        </authorList>
    </citation>
    <scope>NUCLEOTIDE SEQUENCE [LARGE SCALE GENOMIC DNA]</scope>
    <source>
        <strain evidence="5">SCPM-O-B-12605 (RCAM04882)</strain>
    </source>
</reference>
<comment type="caution">
    <text evidence="4">The sequence shown here is derived from an EMBL/GenBank/DDBJ whole genome shotgun (WGS) entry which is preliminary data.</text>
</comment>
<accession>A0ABV1ZZU8</accession>
<evidence type="ECO:0000259" key="3">
    <source>
        <dbReference type="PROSITE" id="PS50011"/>
    </source>
</evidence>
<evidence type="ECO:0000313" key="4">
    <source>
        <dbReference type="EMBL" id="MES0836630.1"/>
    </source>
</evidence>
<feature type="compositionally biased region" description="Basic and acidic residues" evidence="1">
    <location>
        <begin position="281"/>
        <end position="298"/>
    </location>
</feature>
<name>A0ABV1ZZU8_9ACTN</name>
<organism evidence="4 5">
    <name type="scientific">Nocardiopsis tropica</name>
    <dbReference type="NCBI Taxonomy" id="109330"/>
    <lineage>
        <taxon>Bacteria</taxon>
        <taxon>Bacillati</taxon>
        <taxon>Actinomycetota</taxon>
        <taxon>Actinomycetes</taxon>
        <taxon>Streptosporangiales</taxon>
        <taxon>Nocardiopsidaceae</taxon>
        <taxon>Nocardiopsis</taxon>
    </lineage>
</organism>
<dbReference type="SUPFAM" id="SSF56112">
    <property type="entry name" value="Protein kinase-like (PK-like)"/>
    <property type="match status" value="1"/>
</dbReference>
<keyword evidence="2" id="KW-0472">Membrane</keyword>
<feature type="compositionally biased region" description="Pro residues" evidence="1">
    <location>
        <begin position="318"/>
        <end position="335"/>
    </location>
</feature>
<dbReference type="RefSeq" id="WP_352985419.1">
    <property type="nucleotide sequence ID" value="NZ_JBEQNA010000012.1"/>
</dbReference>
<evidence type="ECO:0000313" key="5">
    <source>
        <dbReference type="Proteomes" id="UP001432401"/>
    </source>
</evidence>
<feature type="region of interest" description="Disordered" evidence="1">
    <location>
        <begin position="278"/>
        <end position="345"/>
    </location>
</feature>
<protein>
    <recommendedName>
        <fullName evidence="3">Protein kinase domain-containing protein</fullName>
    </recommendedName>
</protein>
<dbReference type="InterPro" id="IPR011009">
    <property type="entry name" value="Kinase-like_dom_sf"/>
</dbReference>
<dbReference type="Gene3D" id="1.10.510.10">
    <property type="entry name" value="Transferase(Phosphotransferase) domain 1"/>
    <property type="match status" value="1"/>
</dbReference>
<feature type="domain" description="Protein kinase" evidence="3">
    <location>
        <begin position="1"/>
        <end position="293"/>
    </location>
</feature>
<keyword evidence="2" id="KW-0812">Transmembrane</keyword>
<dbReference type="PROSITE" id="PS50011">
    <property type="entry name" value="PROTEIN_KINASE_DOM"/>
    <property type="match status" value="1"/>
</dbReference>